<proteinExistence type="predicted"/>
<keyword evidence="3" id="KW-1185">Reference proteome</keyword>
<dbReference type="InterPro" id="IPR012334">
    <property type="entry name" value="Pectin_lyas_fold"/>
</dbReference>
<comment type="caution">
    <text evidence="2">The sequence shown here is derived from an EMBL/GenBank/DDBJ whole genome shotgun (WGS) entry which is preliminary data.</text>
</comment>
<reference evidence="3" key="1">
    <citation type="journal article" date="2019" name="Int. J. Syst. Evol. Microbiol.">
        <title>The Global Catalogue of Microorganisms (GCM) 10K type strain sequencing project: providing services to taxonomists for standard genome sequencing and annotation.</title>
        <authorList>
            <consortium name="The Broad Institute Genomics Platform"/>
            <consortium name="The Broad Institute Genome Sequencing Center for Infectious Disease"/>
            <person name="Wu L."/>
            <person name="Ma J."/>
        </authorList>
    </citation>
    <scope>NUCLEOTIDE SEQUENCE [LARGE SCALE GENOMIC DNA]</scope>
    <source>
        <strain evidence="3">JCM 18720</strain>
    </source>
</reference>
<sequence length="271" mass="29374">MVTDDITLTGDLLGCNIGLVVGKSNITIDGAGHTLSGNCANPANCGATYGYGVQLYNYDGVTIKNLVIKGFGGGVSLYQTEGSTIRDNAIIDSNIAVRVAGAESEKNIIINNDFKHNHQAIRLVFDTHDNTIISNNIYDTIANAINIDSNGNQIEKNYLSGNAWGISLYDSDDNLILNNRILNTRGDAIKLTNHSSTNTILRNTVKYSRNGYYTDFLSESNHFINNKSFYSDEYGMWDETGGGTGTAGTDNFYSNNKCKSDVDSMPAGLCK</sequence>
<dbReference type="NCBIfam" id="TIGR03804">
    <property type="entry name" value="para_beta_helix"/>
    <property type="match status" value="1"/>
</dbReference>
<gene>
    <name evidence="2" type="ORF">GCM10025772_17400</name>
</gene>
<dbReference type="InterPro" id="IPR007742">
    <property type="entry name" value="NosD_dom"/>
</dbReference>
<feature type="domain" description="Periplasmic copper-binding protein NosD beta helix" evidence="1">
    <location>
        <begin position="42"/>
        <end position="214"/>
    </location>
</feature>
<dbReference type="InterPro" id="IPR022441">
    <property type="entry name" value="Para_beta_helix_rpt-2"/>
</dbReference>
<name>A0ABP9S6W2_9GAMM</name>
<dbReference type="SMART" id="SM00710">
    <property type="entry name" value="PbH1"/>
    <property type="match status" value="7"/>
</dbReference>
<dbReference type="EMBL" id="BAABLF010000009">
    <property type="protein sequence ID" value="GAA5191147.1"/>
    <property type="molecule type" value="Genomic_DNA"/>
</dbReference>
<dbReference type="Gene3D" id="2.160.20.10">
    <property type="entry name" value="Single-stranded right-handed beta-helix, Pectin lyase-like"/>
    <property type="match status" value="1"/>
</dbReference>
<accession>A0ABP9S6W2</accession>
<dbReference type="Pfam" id="PF05048">
    <property type="entry name" value="NosD"/>
    <property type="match status" value="1"/>
</dbReference>
<dbReference type="InterPro" id="IPR006626">
    <property type="entry name" value="PbH1"/>
</dbReference>
<dbReference type="Proteomes" id="UP001501600">
    <property type="component" value="Unassembled WGS sequence"/>
</dbReference>
<dbReference type="RefSeq" id="WP_345316668.1">
    <property type="nucleotide sequence ID" value="NZ_BAABLF010000009.1"/>
</dbReference>
<evidence type="ECO:0000313" key="2">
    <source>
        <dbReference type="EMBL" id="GAA5191147.1"/>
    </source>
</evidence>
<protein>
    <recommendedName>
        <fullName evidence="1">Periplasmic copper-binding protein NosD beta helix domain-containing protein</fullName>
    </recommendedName>
</protein>
<dbReference type="SUPFAM" id="SSF51126">
    <property type="entry name" value="Pectin lyase-like"/>
    <property type="match status" value="1"/>
</dbReference>
<evidence type="ECO:0000259" key="1">
    <source>
        <dbReference type="Pfam" id="PF05048"/>
    </source>
</evidence>
<dbReference type="InterPro" id="IPR011050">
    <property type="entry name" value="Pectin_lyase_fold/virulence"/>
</dbReference>
<organism evidence="2 3">
    <name type="scientific">Ferrimonas gelatinilytica</name>
    <dbReference type="NCBI Taxonomy" id="1255257"/>
    <lineage>
        <taxon>Bacteria</taxon>
        <taxon>Pseudomonadati</taxon>
        <taxon>Pseudomonadota</taxon>
        <taxon>Gammaproteobacteria</taxon>
        <taxon>Alteromonadales</taxon>
        <taxon>Ferrimonadaceae</taxon>
        <taxon>Ferrimonas</taxon>
    </lineage>
</organism>
<evidence type="ECO:0000313" key="3">
    <source>
        <dbReference type="Proteomes" id="UP001501600"/>
    </source>
</evidence>